<accession>A0ABN9RJX6</accession>
<evidence type="ECO:0000256" key="1">
    <source>
        <dbReference type="SAM" id="MobiDB-lite"/>
    </source>
</evidence>
<keyword evidence="3" id="KW-1185">Reference proteome</keyword>
<feature type="region of interest" description="Disordered" evidence="1">
    <location>
        <begin position="1"/>
        <end position="32"/>
    </location>
</feature>
<comment type="caution">
    <text evidence="2">The sequence shown here is derived from an EMBL/GenBank/DDBJ whole genome shotgun (WGS) entry which is preliminary data.</text>
</comment>
<dbReference type="Proteomes" id="UP001189429">
    <property type="component" value="Unassembled WGS sequence"/>
</dbReference>
<protein>
    <submittedName>
        <fullName evidence="2">Uncharacterized protein</fullName>
    </submittedName>
</protein>
<feature type="compositionally biased region" description="Polar residues" evidence="1">
    <location>
        <begin position="22"/>
        <end position="32"/>
    </location>
</feature>
<gene>
    <name evidence="2" type="ORF">PCOR1329_LOCUS21432</name>
</gene>
<name>A0ABN9RJX6_9DINO</name>
<proteinExistence type="predicted"/>
<reference evidence="2" key="1">
    <citation type="submission" date="2023-10" db="EMBL/GenBank/DDBJ databases">
        <authorList>
            <person name="Chen Y."/>
            <person name="Shah S."/>
            <person name="Dougan E. K."/>
            <person name="Thang M."/>
            <person name="Chan C."/>
        </authorList>
    </citation>
    <scope>NUCLEOTIDE SEQUENCE [LARGE SCALE GENOMIC DNA]</scope>
</reference>
<dbReference type="EMBL" id="CAUYUJ010007058">
    <property type="protein sequence ID" value="CAK0819437.1"/>
    <property type="molecule type" value="Genomic_DNA"/>
</dbReference>
<organism evidence="2 3">
    <name type="scientific">Prorocentrum cordatum</name>
    <dbReference type="NCBI Taxonomy" id="2364126"/>
    <lineage>
        <taxon>Eukaryota</taxon>
        <taxon>Sar</taxon>
        <taxon>Alveolata</taxon>
        <taxon>Dinophyceae</taxon>
        <taxon>Prorocentrales</taxon>
        <taxon>Prorocentraceae</taxon>
        <taxon>Prorocentrum</taxon>
    </lineage>
</organism>
<evidence type="ECO:0000313" key="3">
    <source>
        <dbReference type="Proteomes" id="UP001189429"/>
    </source>
</evidence>
<sequence>MPGDDFATALTKHGLGDAATEGSRSPSWSSEPCDEFSTSHSAFFDADRVSTASASTHVEEAWVPNSQETMMNSLDKWRLSAAAETIDDIPEQLGRLVQNKAKSLAESVKIALVIVEHAIRSRGGGEDGVDAAIDHLGKIPEIIRRSFDSKIVGANGAMRLAMRLKRSTIVQMLRTTTPDGRELVRRMWTIPEELEQIVGQAVGQAI</sequence>
<evidence type="ECO:0000313" key="2">
    <source>
        <dbReference type="EMBL" id="CAK0819437.1"/>
    </source>
</evidence>